<keyword evidence="6" id="KW-0255">Endonuclease</keyword>
<proteinExistence type="predicted"/>
<dbReference type="GO" id="GO:0015074">
    <property type="term" value="P:DNA integration"/>
    <property type="evidence" value="ECO:0007669"/>
    <property type="project" value="InterPro"/>
</dbReference>
<evidence type="ECO:0000259" key="13">
    <source>
        <dbReference type="PROSITE" id="PS50994"/>
    </source>
</evidence>
<dbReference type="GO" id="GO:0006508">
    <property type="term" value="P:proteolysis"/>
    <property type="evidence" value="ECO:0007669"/>
    <property type="project" value="InterPro"/>
</dbReference>
<dbReference type="GO" id="GO:0004519">
    <property type="term" value="F:endonuclease activity"/>
    <property type="evidence" value="ECO:0007669"/>
    <property type="project" value="UniProtKB-KW"/>
</dbReference>
<dbReference type="Pfam" id="PF00665">
    <property type="entry name" value="rve"/>
    <property type="match status" value="1"/>
</dbReference>
<dbReference type="GeneID" id="83213142"/>
<evidence type="ECO:0000313" key="15">
    <source>
        <dbReference type="Proteomes" id="UP001234581"/>
    </source>
</evidence>
<dbReference type="GO" id="GO:0004190">
    <property type="term" value="F:aspartic-type endopeptidase activity"/>
    <property type="evidence" value="ECO:0007669"/>
    <property type="project" value="UniProtKB-KW"/>
</dbReference>
<dbReference type="InterPro" id="IPR018061">
    <property type="entry name" value="Retropepsins"/>
</dbReference>
<dbReference type="SUPFAM" id="SSF54160">
    <property type="entry name" value="Chromo domain-like"/>
    <property type="match status" value="1"/>
</dbReference>
<dbReference type="InterPro" id="IPR001969">
    <property type="entry name" value="Aspartic_peptidase_AS"/>
</dbReference>
<dbReference type="Gene3D" id="3.30.420.10">
    <property type="entry name" value="Ribonuclease H-like superfamily/Ribonuclease H"/>
    <property type="match status" value="1"/>
</dbReference>
<dbReference type="CDD" id="cd00303">
    <property type="entry name" value="retropepsin_like"/>
    <property type="match status" value="1"/>
</dbReference>
<keyword evidence="5" id="KW-0064">Aspartyl protease</keyword>
<sequence length="1582" mass="181222">MSSPVANNNNNNNNDAVNNNSNNANAGNNNGNNANAGNSNGHDNRHHDNNNPPSTPRRDSVVSLDPEDERSSASSKPQPMEGVELTGSAASRYADPMVAGPQTLEKLRSQLGELVMKQTALSGQPGNTDELKKLSLQQKDLVDQIAILEASLKALQSSAELVKEKSTMTTRQVPEFAVKGVTDCTGVKKPFKSVDAFLSYFKKILETNKSNPDTEWSHWLKLSFDHEYEVWYESELTGKDLNWDGVCRVVRKRFVSQDSRVRKAIEVFNSTMKDKESMQQYGMRFKIWFVKQPGNEDRLPTKLEEIIKLANSLSLPKRSHDDTEHESRSFVKKYRRDQPTGKYYCDHHDGKCNHRSHECPLLNEPIEEGKKKCYYAHHEFQSGHNCRARRLALQNKSRGERKHHHNSRQNGDAKYKVNTMRADKAEHGEANPTFNHPGDVAMNDDEDLIPLEVLQSVDEDIDMEARSKFLCTAQLNVNPYVLKTPILIQSSRCLGLVDTGAEISVINKSLCDENKWSYTSVSGDIMYAGKDHSVKRIGITEPLRIRYNGRTLFHRFEVMELGHYNVILGFDLLPKLGIALQGVAVKWDDQVDHNVPDPSVHDSYKNLKPNDSPAGTPEEHGKFLRAIQPTLEANAKISKWSFCNIAESVIRLELTDDVASWHRQYPLPYALKPTIDATIQKWIEEGVIMRAPENTAWNSPLTLADKKDAQGNKVGKRLCLDPRHINRHLKDDRYQLPTIKEIFHDLRGATVFTTLDLTNAFHRFKIHENDRHITAFTYDRRQYVFRGCPFGLKPISSKFQRVMHIIFYDMSFVRTFVDDIIIFSKDLSSHTQHVQYAIDALTRANLILNEKKCHFAQRSVYLLGFCISKHGISLDPRKVMNALDWPLPTTGKDIQRFMGLVTYFKDHICNLSKISAPLRALMHTGSLTKVWTAEHTMAIRAIKQELAKNVLLHFPNLDEPFYVATDASNHGIGAVLFQKLKGKDCIISFMARALSKSERNYSTTKRELLGIVFALQKFHPYLWSNPFTIYTDHKALTYLNTQKLANSMMLNWFDVLMDYQFDIIHLPGIENVLPDQLSRLFTPDEHHEGGKIEDAKDSKSSKLRTGKLYTHDKRCIFHVRVLNRVPTDVITPPEEERPYELERAHMTIGHAGAEHIVRYLRREGIYWSKLPEDALEVVKKCPDCQKNNITRKGYHPLRPIYAYIPGDHWAIDLATFNKTSTKGNNFLLVMVDVCTRFCILRALPNKQSDTIVEALVQIFCDFGIPRVLQSDNGKEFKNTIMKKLVESLGVHHRFTTPYHPRANGIAERWVQSATDVIRKKIEGAGNDWDYYVPSTQLELNMRVAKRLNTPPFSLMFARDMNAFRDYRKKGETSSKPMSHDELVERLQYMQDIVFPALKDKVEAYNQAMTDKFNSTHKLIDFPEQSHVMVRVQSRGSKLAPAFEGPYTVLRKTEGGTYVLQDETGALMARDYVPSELKLISQDEVVPVDELYELEAIINHRGKPGRRQYLVRWKGYGPEDDQWLDPDAFTDPAFIMQYWNRRNEKEEDSPEIDENGKAVIRKRKAKVDEQNVRRSKRVKRSSA</sequence>
<dbReference type="Proteomes" id="UP001234581">
    <property type="component" value="Unassembled WGS sequence"/>
</dbReference>
<keyword evidence="8" id="KW-0695">RNA-directed DNA polymerase</keyword>
<evidence type="ECO:0000313" key="14">
    <source>
        <dbReference type="EMBL" id="KAJ8658690.1"/>
    </source>
</evidence>
<feature type="coiled-coil region" evidence="9">
    <location>
        <begin position="131"/>
        <end position="165"/>
    </location>
</feature>
<dbReference type="Gene3D" id="3.30.70.270">
    <property type="match status" value="2"/>
</dbReference>
<evidence type="ECO:0000256" key="4">
    <source>
        <dbReference type="ARBA" id="ARBA00022722"/>
    </source>
</evidence>
<dbReference type="Gene3D" id="3.10.10.10">
    <property type="entry name" value="HIV Type 1 Reverse Transcriptase, subunit A, domain 1"/>
    <property type="match status" value="1"/>
</dbReference>
<keyword evidence="2" id="KW-0808">Transferase</keyword>
<dbReference type="EC" id="2.7.7.49" evidence="1"/>
<dbReference type="Gene3D" id="2.40.50.40">
    <property type="match status" value="1"/>
</dbReference>
<dbReference type="PANTHER" id="PTHR37984:SF5">
    <property type="entry name" value="PROTEIN NYNRIN-LIKE"/>
    <property type="match status" value="1"/>
</dbReference>
<feature type="region of interest" description="Disordered" evidence="10">
    <location>
        <begin position="1"/>
        <end position="96"/>
    </location>
</feature>
<dbReference type="SUPFAM" id="SSF56672">
    <property type="entry name" value="DNA/RNA polymerases"/>
    <property type="match status" value="1"/>
</dbReference>
<dbReference type="InterPro" id="IPR043128">
    <property type="entry name" value="Rev_trsase/Diguanyl_cyclase"/>
</dbReference>
<keyword evidence="3" id="KW-0548">Nucleotidyltransferase</keyword>
<feature type="region of interest" description="Disordered" evidence="10">
    <location>
        <begin position="1543"/>
        <end position="1582"/>
    </location>
</feature>
<dbReference type="Pfam" id="PF17921">
    <property type="entry name" value="Integrase_H2C2"/>
    <property type="match status" value="1"/>
</dbReference>
<dbReference type="PROSITE" id="PS50994">
    <property type="entry name" value="INTEGRASE"/>
    <property type="match status" value="1"/>
</dbReference>
<feature type="domain" description="Reverse transcriptase" evidence="12">
    <location>
        <begin position="685"/>
        <end position="867"/>
    </location>
</feature>
<dbReference type="Pfam" id="PF00077">
    <property type="entry name" value="RVP"/>
    <property type="match status" value="1"/>
</dbReference>
<comment type="caution">
    <text evidence="14">The sequence shown here is derived from an EMBL/GenBank/DDBJ whole genome shotgun (WGS) entry which is preliminary data.</text>
</comment>
<dbReference type="RefSeq" id="XP_058343603.1">
    <property type="nucleotide sequence ID" value="XM_058485768.1"/>
</dbReference>
<feature type="compositionally biased region" description="Low complexity" evidence="10">
    <location>
        <begin position="1"/>
        <end position="41"/>
    </location>
</feature>
<dbReference type="InterPro" id="IPR001584">
    <property type="entry name" value="Integrase_cat-core"/>
</dbReference>
<dbReference type="PROSITE" id="PS50878">
    <property type="entry name" value="RT_POL"/>
    <property type="match status" value="1"/>
</dbReference>
<feature type="domain" description="Chromo" evidence="11">
    <location>
        <begin position="1491"/>
        <end position="1549"/>
    </location>
</feature>
<dbReference type="SUPFAM" id="SSF53098">
    <property type="entry name" value="Ribonuclease H-like"/>
    <property type="match status" value="1"/>
</dbReference>
<dbReference type="GO" id="GO:0003964">
    <property type="term" value="F:RNA-directed DNA polymerase activity"/>
    <property type="evidence" value="ECO:0007669"/>
    <property type="project" value="UniProtKB-KW"/>
</dbReference>
<keyword evidence="9" id="KW-0175">Coiled coil</keyword>
<dbReference type="PROSITE" id="PS50013">
    <property type="entry name" value="CHROMO_2"/>
    <property type="match status" value="1"/>
</dbReference>
<dbReference type="InterPro" id="IPR041588">
    <property type="entry name" value="Integrase_H2C2"/>
</dbReference>
<dbReference type="InterPro" id="IPR043502">
    <property type="entry name" value="DNA/RNA_pol_sf"/>
</dbReference>
<evidence type="ECO:0000256" key="9">
    <source>
        <dbReference type="SAM" id="Coils"/>
    </source>
</evidence>
<dbReference type="InterPro" id="IPR000953">
    <property type="entry name" value="Chromo/chromo_shadow_dom"/>
</dbReference>
<evidence type="ECO:0000256" key="1">
    <source>
        <dbReference type="ARBA" id="ARBA00012493"/>
    </source>
</evidence>
<organism evidence="14 15">
    <name type="scientific">Lichtheimia ornata</name>
    <dbReference type="NCBI Taxonomy" id="688661"/>
    <lineage>
        <taxon>Eukaryota</taxon>
        <taxon>Fungi</taxon>
        <taxon>Fungi incertae sedis</taxon>
        <taxon>Mucoromycota</taxon>
        <taxon>Mucoromycotina</taxon>
        <taxon>Mucoromycetes</taxon>
        <taxon>Mucorales</taxon>
        <taxon>Lichtheimiaceae</taxon>
        <taxon>Lichtheimia</taxon>
    </lineage>
</organism>
<evidence type="ECO:0000256" key="2">
    <source>
        <dbReference type="ARBA" id="ARBA00022679"/>
    </source>
</evidence>
<feature type="domain" description="Integrase catalytic" evidence="13">
    <location>
        <begin position="1201"/>
        <end position="1359"/>
    </location>
</feature>
<dbReference type="Pfam" id="PF17917">
    <property type="entry name" value="RT_RNaseH"/>
    <property type="match status" value="1"/>
</dbReference>
<feature type="region of interest" description="Disordered" evidence="10">
    <location>
        <begin position="598"/>
        <end position="619"/>
    </location>
</feature>
<dbReference type="InterPro" id="IPR050951">
    <property type="entry name" value="Retrovirus_Pol_polyprotein"/>
</dbReference>
<evidence type="ECO:0000256" key="7">
    <source>
        <dbReference type="ARBA" id="ARBA00022801"/>
    </source>
</evidence>
<dbReference type="CDD" id="cd01647">
    <property type="entry name" value="RT_LTR"/>
    <property type="match status" value="1"/>
</dbReference>
<evidence type="ECO:0000256" key="5">
    <source>
        <dbReference type="ARBA" id="ARBA00022750"/>
    </source>
</evidence>
<gene>
    <name evidence="14" type="ORF">O0I10_005730</name>
</gene>
<dbReference type="InterPro" id="IPR023780">
    <property type="entry name" value="Chromo_domain"/>
</dbReference>
<dbReference type="Pfam" id="PF00078">
    <property type="entry name" value="RVT_1"/>
    <property type="match status" value="1"/>
</dbReference>
<keyword evidence="15" id="KW-1185">Reference proteome</keyword>
<dbReference type="Gene3D" id="2.40.70.10">
    <property type="entry name" value="Acid Proteases"/>
    <property type="match status" value="1"/>
</dbReference>
<evidence type="ECO:0000259" key="11">
    <source>
        <dbReference type="PROSITE" id="PS50013"/>
    </source>
</evidence>
<dbReference type="FunFam" id="3.10.20.370:FF:000001">
    <property type="entry name" value="Retrovirus-related Pol polyprotein from transposon 17.6-like protein"/>
    <property type="match status" value="1"/>
</dbReference>
<evidence type="ECO:0000256" key="8">
    <source>
        <dbReference type="ARBA" id="ARBA00022918"/>
    </source>
</evidence>
<evidence type="ECO:0000256" key="6">
    <source>
        <dbReference type="ARBA" id="ARBA00022759"/>
    </source>
</evidence>
<keyword evidence="4" id="KW-0540">Nuclease</keyword>
<evidence type="ECO:0000256" key="3">
    <source>
        <dbReference type="ARBA" id="ARBA00022695"/>
    </source>
</evidence>
<dbReference type="InterPro" id="IPR012337">
    <property type="entry name" value="RNaseH-like_sf"/>
</dbReference>
<dbReference type="PANTHER" id="PTHR37984">
    <property type="entry name" value="PROTEIN CBG26694"/>
    <property type="match status" value="1"/>
</dbReference>
<dbReference type="InterPro" id="IPR041373">
    <property type="entry name" value="RT_RNaseH"/>
</dbReference>
<keyword evidence="5" id="KW-0645">Protease</keyword>
<accession>A0AAD7V4J6</accession>
<feature type="compositionally biased region" description="Basic residues" evidence="10">
    <location>
        <begin position="1572"/>
        <end position="1582"/>
    </location>
</feature>
<dbReference type="SMART" id="SM00298">
    <property type="entry name" value="CHROMO"/>
    <property type="match status" value="1"/>
</dbReference>
<dbReference type="InterPro" id="IPR016197">
    <property type="entry name" value="Chromo-like_dom_sf"/>
</dbReference>
<dbReference type="EMBL" id="JARTCD010000023">
    <property type="protein sequence ID" value="KAJ8658690.1"/>
    <property type="molecule type" value="Genomic_DNA"/>
</dbReference>
<dbReference type="InterPro" id="IPR021109">
    <property type="entry name" value="Peptidase_aspartic_dom_sf"/>
</dbReference>
<dbReference type="PROSITE" id="PS00141">
    <property type="entry name" value="ASP_PROTEASE"/>
    <property type="match status" value="1"/>
</dbReference>
<reference evidence="14 15" key="1">
    <citation type="submission" date="2023-03" db="EMBL/GenBank/DDBJ databases">
        <title>Genome sequence of Lichtheimia ornata CBS 291.66.</title>
        <authorList>
            <person name="Mohabir J.T."/>
            <person name="Shea T.P."/>
            <person name="Kurbessoian T."/>
            <person name="Berby B."/>
            <person name="Fontaine J."/>
            <person name="Livny J."/>
            <person name="Gnirke A."/>
            <person name="Stajich J.E."/>
            <person name="Cuomo C.A."/>
        </authorList>
    </citation>
    <scope>NUCLEOTIDE SEQUENCE [LARGE SCALE GENOMIC DNA]</scope>
    <source>
        <strain evidence="14">CBS 291.66</strain>
    </source>
</reference>
<dbReference type="GO" id="GO:0005634">
    <property type="term" value="C:nucleus"/>
    <property type="evidence" value="ECO:0007669"/>
    <property type="project" value="UniProtKB-ARBA"/>
</dbReference>
<dbReference type="Pfam" id="PF00385">
    <property type="entry name" value="Chromo"/>
    <property type="match status" value="1"/>
</dbReference>
<name>A0AAD7V4J6_9FUNG</name>
<dbReference type="InterPro" id="IPR000477">
    <property type="entry name" value="RT_dom"/>
</dbReference>
<dbReference type="GO" id="GO:0003676">
    <property type="term" value="F:nucleic acid binding"/>
    <property type="evidence" value="ECO:0007669"/>
    <property type="project" value="InterPro"/>
</dbReference>
<evidence type="ECO:0000256" key="10">
    <source>
        <dbReference type="SAM" id="MobiDB-lite"/>
    </source>
</evidence>
<protein>
    <recommendedName>
        <fullName evidence="1">RNA-directed DNA polymerase</fullName>
        <ecNumber evidence="1">2.7.7.49</ecNumber>
    </recommendedName>
</protein>
<keyword evidence="7" id="KW-0378">Hydrolase</keyword>
<dbReference type="CDD" id="cd09274">
    <property type="entry name" value="RNase_HI_RT_Ty3"/>
    <property type="match status" value="1"/>
</dbReference>
<dbReference type="Gene3D" id="1.10.340.70">
    <property type="match status" value="1"/>
</dbReference>
<evidence type="ECO:0000259" key="12">
    <source>
        <dbReference type="PROSITE" id="PS50878"/>
    </source>
</evidence>
<dbReference type="SUPFAM" id="SSF50630">
    <property type="entry name" value="Acid proteases"/>
    <property type="match status" value="1"/>
</dbReference>
<dbReference type="InterPro" id="IPR036397">
    <property type="entry name" value="RNaseH_sf"/>
</dbReference>